<comment type="caution">
    <text evidence="1">The sequence shown here is derived from an EMBL/GenBank/DDBJ whole genome shotgun (WGS) entry which is preliminary data.</text>
</comment>
<dbReference type="OrthoDB" id="9814782at2"/>
<reference evidence="1 2" key="1">
    <citation type="submission" date="2019-06" db="EMBL/GenBank/DDBJ databases">
        <title>Sequencing the genomes of 1000 actinobacteria strains.</title>
        <authorList>
            <person name="Klenk H.-P."/>
        </authorList>
    </citation>
    <scope>NUCLEOTIDE SEQUENCE [LARGE SCALE GENOMIC DNA]</scope>
    <source>
        <strain evidence="1 2">DSM 45679</strain>
    </source>
</reference>
<keyword evidence="2" id="KW-1185">Reference proteome</keyword>
<dbReference type="Proteomes" id="UP000320876">
    <property type="component" value="Unassembled WGS sequence"/>
</dbReference>
<evidence type="ECO:0000313" key="2">
    <source>
        <dbReference type="Proteomes" id="UP000320876"/>
    </source>
</evidence>
<dbReference type="Gene3D" id="3.30.70.1520">
    <property type="entry name" value="Heterotetrameric sarcosine oxidase"/>
    <property type="match status" value="1"/>
</dbReference>
<protein>
    <submittedName>
        <fullName evidence="1">Sarcosine oxidase subunit gamma</fullName>
    </submittedName>
</protein>
<name>A0A542DEA0_AMYCI</name>
<accession>A0A542DEA0</accession>
<dbReference type="SUPFAM" id="SSF103025">
    <property type="entry name" value="Folate-binding domain"/>
    <property type="match status" value="1"/>
</dbReference>
<dbReference type="RefSeq" id="WP_141996206.1">
    <property type="nucleotide sequence ID" value="NZ_VFML01000001.1"/>
</dbReference>
<gene>
    <name evidence="1" type="ORF">FB471_1071</name>
</gene>
<dbReference type="EMBL" id="VFML01000001">
    <property type="protein sequence ID" value="TQJ01393.1"/>
    <property type="molecule type" value="Genomic_DNA"/>
</dbReference>
<sequence length="206" mass="21606">MTADSALRSGTGYSPLAGWASSLGRLAPGVHALEQPMLTQLTLRLAGPGATATARATLGIDLPERPCTFTRGRLGEVEVEVLWMAPDEYLVLTPPGSATLAETLRTALDGAAAAVVDVSAQRTTLALSGPRVRDVLAHGCAIDLHPTAAPTGTCVQTLLARAGVVLLVRDAERAEFGLLVRSSFATYLAAWLVDASLEYREDQLSQ</sequence>
<dbReference type="InterPro" id="IPR027266">
    <property type="entry name" value="TrmE/GcvT-like"/>
</dbReference>
<dbReference type="InterPro" id="IPR007375">
    <property type="entry name" value="SoxG"/>
</dbReference>
<dbReference type="Pfam" id="PF04268">
    <property type="entry name" value="SoxG"/>
    <property type="match status" value="1"/>
</dbReference>
<organism evidence="1 2">
    <name type="scientific">Amycolatopsis cihanbeyliensis</name>
    <dbReference type="NCBI Taxonomy" id="1128664"/>
    <lineage>
        <taxon>Bacteria</taxon>
        <taxon>Bacillati</taxon>
        <taxon>Actinomycetota</taxon>
        <taxon>Actinomycetes</taxon>
        <taxon>Pseudonocardiales</taxon>
        <taxon>Pseudonocardiaceae</taxon>
        <taxon>Amycolatopsis</taxon>
    </lineage>
</organism>
<dbReference type="AlphaFoldDB" id="A0A542DEA0"/>
<dbReference type="Gene3D" id="3.30.1360.120">
    <property type="entry name" value="Probable tRNA modification gtpase trme, domain 1"/>
    <property type="match status" value="1"/>
</dbReference>
<proteinExistence type="predicted"/>
<evidence type="ECO:0000313" key="1">
    <source>
        <dbReference type="EMBL" id="TQJ01393.1"/>
    </source>
</evidence>